<gene>
    <name evidence="2" type="ORF">LBU54_03915</name>
</gene>
<dbReference type="InterPro" id="IPR020509">
    <property type="entry name" value="Uncharacterised_YnzE"/>
</dbReference>
<keyword evidence="1" id="KW-1133">Transmembrane helix</keyword>
<dbReference type="RefSeq" id="WP_224526182.1">
    <property type="nucleotide sequence ID" value="NZ_JAIUJR010000002.1"/>
</dbReference>
<organism evidence="2 3">
    <name type="scientific">Winogradskyella alexanderae</name>
    <dbReference type="NCBI Taxonomy" id="2877123"/>
    <lineage>
        <taxon>Bacteria</taxon>
        <taxon>Pseudomonadati</taxon>
        <taxon>Bacteroidota</taxon>
        <taxon>Flavobacteriia</taxon>
        <taxon>Flavobacteriales</taxon>
        <taxon>Flavobacteriaceae</taxon>
        <taxon>Winogradskyella</taxon>
    </lineage>
</organism>
<protein>
    <submittedName>
        <fullName evidence="2">DUF5367 domain-containing protein</fullName>
    </submittedName>
</protein>
<feature type="transmembrane region" description="Helical" evidence="1">
    <location>
        <begin position="35"/>
        <end position="53"/>
    </location>
</feature>
<keyword evidence="1" id="KW-0812">Transmembrane</keyword>
<feature type="transmembrane region" description="Helical" evidence="1">
    <location>
        <begin position="65"/>
        <end position="91"/>
    </location>
</feature>
<name>A0ABS7XNX8_9FLAO</name>
<dbReference type="Pfam" id="PF17329">
    <property type="entry name" value="DUF5367"/>
    <property type="match status" value="1"/>
</dbReference>
<proteinExistence type="predicted"/>
<evidence type="ECO:0000256" key="1">
    <source>
        <dbReference type="SAM" id="Phobius"/>
    </source>
</evidence>
<dbReference type="Proteomes" id="UP001198901">
    <property type="component" value="Unassembled WGS sequence"/>
</dbReference>
<evidence type="ECO:0000313" key="2">
    <source>
        <dbReference type="EMBL" id="MCA0131717.1"/>
    </source>
</evidence>
<keyword evidence="1" id="KW-0472">Membrane</keyword>
<feature type="transmembrane region" description="Helical" evidence="1">
    <location>
        <begin position="103"/>
        <end position="122"/>
    </location>
</feature>
<evidence type="ECO:0000313" key="3">
    <source>
        <dbReference type="Proteomes" id="UP001198901"/>
    </source>
</evidence>
<keyword evidence="3" id="KW-1185">Reference proteome</keyword>
<accession>A0ABS7XNX8</accession>
<dbReference type="EMBL" id="JAIUJR010000002">
    <property type="protein sequence ID" value="MCA0131717.1"/>
    <property type="molecule type" value="Genomic_DNA"/>
</dbReference>
<comment type="caution">
    <text evidence="2">The sequence shown here is derived from an EMBL/GenBank/DDBJ whole genome shotgun (WGS) entry which is preliminary data.</text>
</comment>
<feature type="transmembrane region" description="Helical" evidence="1">
    <location>
        <begin position="7"/>
        <end position="29"/>
    </location>
</feature>
<reference evidence="3" key="1">
    <citation type="submission" date="2023-07" db="EMBL/GenBank/DDBJ databases">
        <authorList>
            <person name="Yue Y."/>
        </authorList>
    </citation>
    <scope>NUCLEOTIDE SEQUENCE [LARGE SCALE GENOMIC DNA]</scope>
    <source>
        <strain evidence="3">D23</strain>
    </source>
</reference>
<sequence>MKHLRAIGIGIIIWILGVSVYNLSFYISFLEDAQQQANMLLFIAVMPLVWFGAKQYYKKDANTHGYWVGQTFFLTATALDAIITVPVFIIPNGGSYYQFFTDLGFWLIGFEFISITVLYWYIKLGINKQNQNT</sequence>